<gene>
    <name evidence="2" type="ORF">BJ987_006757</name>
</gene>
<keyword evidence="3" id="KW-1185">Reference proteome</keyword>
<evidence type="ECO:0000313" key="2">
    <source>
        <dbReference type="EMBL" id="MBP2193856.1"/>
    </source>
</evidence>
<reference evidence="2 3" key="1">
    <citation type="submission" date="2021-03" db="EMBL/GenBank/DDBJ databases">
        <title>Sequencing the genomes of 1000 actinobacteria strains.</title>
        <authorList>
            <person name="Klenk H.-P."/>
        </authorList>
    </citation>
    <scope>NUCLEOTIDE SEQUENCE [LARGE SCALE GENOMIC DNA]</scope>
    <source>
        <strain evidence="2 3">DSM 45516</strain>
    </source>
</reference>
<protein>
    <submittedName>
        <fullName evidence="2">Uncharacterized protein</fullName>
    </submittedName>
</protein>
<evidence type="ECO:0000256" key="1">
    <source>
        <dbReference type="SAM" id="MobiDB-lite"/>
    </source>
</evidence>
<feature type="compositionally biased region" description="Basic and acidic residues" evidence="1">
    <location>
        <begin position="147"/>
        <end position="157"/>
    </location>
</feature>
<evidence type="ECO:0000313" key="3">
    <source>
        <dbReference type="Proteomes" id="UP001519325"/>
    </source>
</evidence>
<dbReference type="Proteomes" id="UP001519325">
    <property type="component" value="Unassembled WGS sequence"/>
</dbReference>
<accession>A0ABS4QTC4</accession>
<dbReference type="EMBL" id="JAGGMR010000001">
    <property type="protein sequence ID" value="MBP2193856.1"/>
    <property type="molecule type" value="Genomic_DNA"/>
</dbReference>
<feature type="region of interest" description="Disordered" evidence="1">
    <location>
        <begin position="98"/>
        <end position="157"/>
    </location>
</feature>
<dbReference type="RefSeq" id="WP_209897057.1">
    <property type="nucleotide sequence ID" value="NZ_JAGGMR010000001.1"/>
</dbReference>
<proteinExistence type="predicted"/>
<organism evidence="2 3">
    <name type="scientific">Nocardia goodfellowii</name>
    <dbReference type="NCBI Taxonomy" id="882446"/>
    <lineage>
        <taxon>Bacteria</taxon>
        <taxon>Bacillati</taxon>
        <taxon>Actinomycetota</taxon>
        <taxon>Actinomycetes</taxon>
        <taxon>Mycobacteriales</taxon>
        <taxon>Nocardiaceae</taxon>
        <taxon>Nocardia</taxon>
    </lineage>
</organism>
<comment type="caution">
    <text evidence="2">The sequence shown here is derived from an EMBL/GenBank/DDBJ whole genome shotgun (WGS) entry which is preliminary data.</text>
</comment>
<name>A0ABS4QTC4_9NOCA</name>
<sequence length="157" mass="17359">MSNQPEVVFDVAGGDLGVSRGLRRSLEILKSATPDPEVRRRLEDVLAGRASMREFGLSDAFAKLLDGVPKHAFEQAASMSEEERSRLAAQGEAELERLRNLDSEAASSVRSDPPPPADVGLTVQGTRKPNRDLIVTPDEPDDDDLYFQERRSRGWLE</sequence>